<gene>
    <name evidence="1" type="ORF">RC74_07555</name>
</gene>
<dbReference type="Proteomes" id="UP000070371">
    <property type="component" value="Chromosome"/>
</dbReference>
<accession>A0A126UYL8</accession>
<protein>
    <submittedName>
        <fullName evidence="1">Uncharacterized protein</fullName>
    </submittedName>
</protein>
<evidence type="ECO:0000313" key="1">
    <source>
        <dbReference type="EMBL" id="AML51134.1"/>
    </source>
</evidence>
<reference evidence="1 2" key="1">
    <citation type="submission" date="2016-02" db="EMBL/GenBank/DDBJ databases">
        <title>Complete genome sequence of Halocynthiibacter arcticus PAMC 20958t from arctic marine sediment.</title>
        <authorList>
            <person name="Lee Y.M."/>
            <person name="Baek K."/>
            <person name="Lee H.K."/>
            <person name="Shin S.C."/>
        </authorList>
    </citation>
    <scope>NUCLEOTIDE SEQUENCE [LARGE SCALE GENOMIC DNA]</scope>
    <source>
        <strain evidence="1">PAMC 20958</strain>
    </source>
</reference>
<evidence type="ECO:0000313" key="2">
    <source>
        <dbReference type="Proteomes" id="UP000070371"/>
    </source>
</evidence>
<dbReference type="RefSeq" id="WP_039004098.1">
    <property type="nucleotide sequence ID" value="NZ_CP014327.1"/>
</dbReference>
<sequence>MAHTILRDQDIIHSDIAQAMSNISYFLKEMIANKAAMSEIDMTNGLARIQAQTDYLLASLEASKQGQPTEIVAIPDSKLSSVLMSFME</sequence>
<proteinExistence type="predicted"/>
<dbReference type="KEGG" id="hat:RC74_07555"/>
<keyword evidence="2" id="KW-1185">Reference proteome</keyword>
<dbReference type="AlphaFoldDB" id="A0A126UYL8"/>
<organism evidence="1 2">
    <name type="scientific">Falsihalocynthiibacter arcticus</name>
    <dbReference type="NCBI Taxonomy" id="1579316"/>
    <lineage>
        <taxon>Bacteria</taxon>
        <taxon>Pseudomonadati</taxon>
        <taxon>Pseudomonadota</taxon>
        <taxon>Alphaproteobacteria</taxon>
        <taxon>Rhodobacterales</taxon>
        <taxon>Roseobacteraceae</taxon>
        <taxon>Falsihalocynthiibacter</taxon>
    </lineage>
</organism>
<dbReference type="EMBL" id="CP014327">
    <property type="protein sequence ID" value="AML51134.1"/>
    <property type="molecule type" value="Genomic_DNA"/>
</dbReference>
<name>A0A126UYL8_9RHOB</name>